<dbReference type="EMBL" id="UOEQ01000382">
    <property type="protein sequence ID" value="VAW21901.1"/>
    <property type="molecule type" value="Genomic_DNA"/>
</dbReference>
<gene>
    <name evidence="2" type="ORF">MNBD_ALPHA11-106</name>
</gene>
<sequence>MLSGLASLIFIPLLAISMVHMAWAFGATYPVKDEKMLARTVAGFKNIEKMPPRMASFAVSLLSFAAGIWALALTDPSTSLLLTIGGILLALVFLGRGIIGYTKRWRELTPEEPFASLDKKIYSPLFIFIGTGFLTLSALRIF</sequence>
<accession>A0A3B0TTD9</accession>
<reference evidence="2" key="1">
    <citation type="submission" date="2018-06" db="EMBL/GenBank/DDBJ databases">
        <authorList>
            <person name="Zhirakovskaya E."/>
        </authorList>
    </citation>
    <scope>NUCLEOTIDE SEQUENCE</scope>
</reference>
<dbReference type="InterPro" id="IPR025058">
    <property type="entry name" value="DUF3995"/>
</dbReference>
<keyword evidence="1" id="KW-0812">Transmembrane</keyword>
<name>A0A3B0TTD9_9ZZZZ</name>
<evidence type="ECO:0000256" key="1">
    <source>
        <dbReference type="SAM" id="Phobius"/>
    </source>
</evidence>
<feature type="transmembrane region" description="Helical" evidence="1">
    <location>
        <begin position="80"/>
        <end position="101"/>
    </location>
</feature>
<protein>
    <recommendedName>
        <fullName evidence="3">DUF3995 domain-containing protein</fullName>
    </recommendedName>
</protein>
<dbReference type="Pfam" id="PF13160">
    <property type="entry name" value="DUF3995"/>
    <property type="match status" value="1"/>
</dbReference>
<feature type="transmembrane region" description="Helical" evidence="1">
    <location>
        <begin position="54"/>
        <end position="73"/>
    </location>
</feature>
<keyword evidence="1" id="KW-1133">Transmembrane helix</keyword>
<feature type="transmembrane region" description="Helical" evidence="1">
    <location>
        <begin position="121"/>
        <end position="139"/>
    </location>
</feature>
<organism evidence="2">
    <name type="scientific">hydrothermal vent metagenome</name>
    <dbReference type="NCBI Taxonomy" id="652676"/>
    <lineage>
        <taxon>unclassified sequences</taxon>
        <taxon>metagenomes</taxon>
        <taxon>ecological metagenomes</taxon>
    </lineage>
</organism>
<keyword evidence="1" id="KW-0472">Membrane</keyword>
<dbReference type="AlphaFoldDB" id="A0A3B0TTD9"/>
<evidence type="ECO:0008006" key="3">
    <source>
        <dbReference type="Google" id="ProtNLM"/>
    </source>
</evidence>
<evidence type="ECO:0000313" key="2">
    <source>
        <dbReference type="EMBL" id="VAW21901.1"/>
    </source>
</evidence>
<proteinExistence type="predicted"/>